<dbReference type="InterPro" id="IPR025252">
    <property type="entry name" value="DUF4200"/>
</dbReference>
<proteinExistence type="predicted"/>
<evidence type="ECO:0000313" key="3">
    <source>
        <dbReference type="EMBL" id="KAL3785564.1"/>
    </source>
</evidence>
<sequence>MAKAHRSQPEFLQHACIATRLLDGRRQLFDLKERFNEAKAEYDLKCEIYQRKDLEFQANLVKYEAFSKKNESAYLRATKRLAEEIRLCEEKDEETGQLIKLLDEKRAEEQNLLALIGKRRRYHDALAKGSDALDILSHFDQLKQTNESTRQRQKEVEMEISSRKEQLESLLRNMTYQTTPLQSLIHRNTLKKAREKQIKERADSPIE</sequence>
<accession>A0ABD3PCW0</accession>
<dbReference type="Proteomes" id="UP001530400">
    <property type="component" value="Unassembled WGS sequence"/>
</dbReference>
<feature type="coiled-coil region" evidence="1">
    <location>
        <begin position="139"/>
        <end position="173"/>
    </location>
</feature>
<keyword evidence="4" id="KW-1185">Reference proteome</keyword>
<dbReference type="AlphaFoldDB" id="A0ABD3PCW0"/>
<name>A0ABD3PCW0_9STRA</name>
<evidence type="ECO:0000256" key="1">
    <source>
        <dbReference type="SAM" id="Coils"/>
    </source>
</evidence>
<protein>
    <recommendedName>
        <fullName evidence="2">DUF4200 domain-containing protein</fullName>
    </recommendedName>
</protein>
<dbReference type="EMBL" id="JALLPJ020000686">
    <property type="protein sequence ID" value="KAL3785564.1"/>
    <property type="molecule type" value="Genomic_DNA"/>
</dbReference>
<evidence type="ECO:0000259" key="2">
    <source>
        <dbReference type="Pfam" id="PF13863"/>
    </source>
</evidence>
<gene>
    <name evidence="3" type="ORF">ACHAWO_009398</name>
</gene>
<feature type="domain" description="DUF4200" evidence="2">
    <location>
        <begin position="30"/>
        <end position="128"/>
    </location>
</feature>
<evidence type="ECO:0000313" key="4">
    <source>
        <dbReference type="Proteomes" id="UP001530400"/>
    </source>
</evidence>
<keyword evidence="1" id="KW-0175">Coiled coil</keyword>
<comment type="caution">
    <text evidence="3">The sequence shown here is derived from an EMBL/GenBank/DDBJ whole genome shotgun (WGS) entry which is preliminary data.</text>
</comment>
<dbReference type="Pfam" id="PF13863">
    <property type="entry name" value="DUF4200"/>
    <property type="match status" value="1"/>
</dbReference>
<reference evidence="3 4" key="1">
    <citation type="submission" date="2024-10" db="EMBL/GenBank/DDBJ databases">
        <title>Updated reference genomes for cyclostephanoid diatoms.</title>
        <authorList>
            <person name="Roberts W.R."/>
            <person name="Alverson A.J."/>
        </authorList>
    </citation>
    <scope>NUCLEOTIDE SEQUENCE [LARGE SCALE GENOMIC DNA]</scope>
    <source>
        <strain evidence="3 4">AJA010-31</strain>
    </source>
</reference>
<organism evidence="3 4">
    <name type="scientific">Cyclotella atomus</name>
    <dbReference type="NCBI Taxonomy" id="382360"/>
    <lineage>
        <taxon>Eukaryota</taxon>
        <taxon>Sar</taxon>
        <taxon>Stramenopiles</taxon>
        <taxon>Ochrophyta</taxon>
        <taxon>Bacillariophyta</taxon>
        <taxon>Coscinodiscophyceae</taxon>
        <taxon>Thalassiosirophycidae</taxon>
        <taxon>Stephanodiscales</taxon>
        <taxon>Stephanodiscaceae</taxon>
        <taxon>Cyclotella</taxon>
    </lineage>
</organism>